<name>A0A239MH52_9RHOB</name>
<organism evidence="2 3">
    <name type="scientific">Tropicimonas sediminicola</name>
    <dbReference type="NCBI Taxonomy" id="1031541"/>
    <lineage>
        <taxon>Bacteria</taxon>
        <taxon>Pseudomonadati</taxon>
        <taxon>Pseudomonadota</taxon>
        <taxon>Alphaproteobacteria</taxon>
        <taxon>Rhodobacterales</taxon>
        <taxon>Roseobacteraceae</taxon>
        <taxon>Tropicimonas</taxon>
    </lineage>
</organism>
<dbReference type="EMBL" id="FZOY01000022">
    <property type="protein sequence ID" value="SNT42357.1"/>
    <property type="molecule type" value="Genomic_DNA"/>
</dbReference>
<reference evidence="2 3" key="1">
    <citation type="submission" date="2017-06" db="EMBL/GenBank/DDBJ databases">
        <authorList>
            <person name="Kim H.J."/>
            <person name="Triplett B.A."/>
        </authorList>
    </citation>
    <scope>NUCLEOTIDE SEQUENCE [LARGE SCALE GENOMIC DNA]</scope>
    <source>
        <strain evidence="2 3">DSM 29339</strain>
    </source>
</reference>
<dbReference type="Proteomes" id="UP000198426">
    <property type="component" value="Unassembled WGS sequence"/>
</dbReference>
<keyword evidence="1" id="KW-0732">Signal</keyword>
<evidence type="ECO:0000313" key="2">
    <source>
        <dbReference type="EMBL" id="SNT42357.1"/>
    </source>
</evidence>
<evidence type="ECO:0008006" key="4">
    <source>
        <dbReference type="Google" id="ProtNLM"/>
    </source>
</evidence>
<protein>
    <recommendedName>
        <fullName evidence="4">Porin</fullName>
    </recommendedName>
</protein>
<evidence type="ECO:0000313" key="3">
    <source>
        <dbReference type="Proteomes" id="UP000198426"/>
    </source>
</evidence>
<feature type="signal peptide" evidence="1">
    <location>
        <begin position="1"/>
        <end position="29"/>
    </location>
</feature>
<keyword evidence="3" id="KW-1185">Reference proteome</keyword>
<gene>
    <name evidence="2" type="ORF">SAMN05421757_1229</name>
</gene>
<proteinExistence type="predicted"/>
<accession>A0A239MH52</accession>
<dbReference type="RefSeq" id="WP_089235633.1">
    <property type="nucleotide sequence ID" value="NZ_FZOY01000022.1"/>
</dbReference>
<dbReference type="AlphaFoldDB" id="A0A239MH52"/>
<feature type="chain" id="PRO_5013326078" description="Porin" evidence="1">
    <location>
        <begin position="30"/>
        <end position="85"/>
    </location>
</feature>
<sequence>MNLFINSPPFKALVGGLALLVATATVGQAESVYPKIVKPQQTPNIVRPCTGLEKSAKLSPTECGTLTLSEVVTRYNALNSDNGDN</sequence>
<evidence type="ECO:0000256" key="1">
    <source>
        <dbReference type="SAM" id="SignalP"/>
    </source>
</evidence>